<organism evidence="1 2">
    <name type="scientific">marine gamma proteobacterium HTCC2143</name>
    <dbReference type="NCBI Taxonomy" id="247633"/>
    <lineage>
        <taxon>Bacteria</taxon>
        <taxon>Pseudomonadati</taxon>
        <taxon>Pseudomonadota</taxon>
        <taxon>Gammaproteobacteria</taxon>
        <taxon>Cellvibrionales</taxon>
        <taxon>Spongiibacteraceae</taxon>
        <taxon>BD1-7 clade</taxon>
    </lineage>
</organism>
<dbReference type="EMBL" id="AAVT01000001">
    <property type="protein sequence ID" value="EAW32428.1"/>
    <property type="molecule type" value="Genomic_DNA"/>
</dbReference>
<dbReference type="OrthoDB" id="6198873at2"/>
<comment type="caution">
    <text evidence="1">The sequence shown here is derived from an EMBL/GenBank/DDBJ whole genome shotgun (WGS) entry which is preliminary data.</text>
</comment>
<gene>
    <name evidence="1" type="ORF">GP2143_14271</name>
</gene>
<dbReference type="Proteomes" id="UP000004931">
    <property type="component" value="Unassembled WGS sequence"/>
</dbReference>
<proteinExistence type="predicted"/>
<name>A0Y8H4_9GAMM</name>
<dbReference type="eggNOG" id="ENOG5032YEA">
    <property type="taxonomic scope" value="Bacteria"/>
</dbReference>
<reference evidence="1 2" key="1">
    <citation type="journal article" date="2010" name="J. Bacteriol.">
        <title>Genome sequence of the oligotrophic marine Gammaproteobacterium HTCC2143, isolated from the Oregon Coast.</title>
        <authorList>
            <person name="Oh H.M."/>
            <person name="Kang I."/>
            <person name="Ferriera S."/>
            <person name="Giovannoni S.J."/>
            <person name="Cho J.C."/>
        </authorList>
    </citation>
    <scope>NUCLEOTIDE SEQUENCE [LARGE SCALE GENOMIC DNA]</scope>
    <source>
        <strain evidence="1 2">HTCC2143</strain>
    </source>
</reference>
<keyword evidence="2" id="KW-1185">Reference proteome</keyword>
<evidence type="ECO:0000313" key="2">
    <source>
        <dbReference type="Proteomes" id="UP000004931"/>
    </source>
</evidence>
<dbReference type="AlphaFoldDB" id="A0Y8H4"/>
<evidence type="ECO:0000313" key="1">
    <source>
        <dbReference type="EMBL" id="EAW32428.1"/>
    </source>
</evidence>
<accession>A0Y8H4</accession>
<protein>
    <submittedName>
        <fullName evidence="1">Uncharacterized protein</fullName>
    </submittedName>
</protein>
<sequence>MIQRETNRLLLQFEQLLREVNREVINSEIEDLSLDKLRPFIQIVAKCRGAYLKRLFDLSADHDKNKTLPSEKEMAELKTLRERFLDLADGAKSIEISIQRGYLDLK</sequence>